<dbReference type="Pfam" id="PF00877">
    <property type="entry name" value="NLPC_P60"/>
    <property type="match status" value="1"/>
</dbReference>
<comment type="caution">
    <text evidence="8">The sequence shown here is derived from an EMBL/GenBank/DDBJ whole genome shotgun (WGS) entry which is preliminary data.</text>
</comment>
<gene>
    <name evidence="8" type="ORF">LKD36_14085</name>
</gene>
<dbReference type="RefSeq" id="WP_308459979.1">
    <property type="nucleotide sequence ID" value="NZ_JAJEPS010000018.1"/>
</dbReference>
<evidence type="ECO:0000313" key="9">
    <source>
        <dbReference type="Proteomes" id="UP001198220"/>
    </source>
</evidence>
<dbReference type="EMBL" id="JAJEPS010000018">
    <property type="protein sequence ID" value="MCC2127291.1"/>
    <property type="molecule type" value="Genomic_DNA"/>
</dbReference>
<keyword evidence="4" id="KW-0788">Thiol protease</keyword>
<dbReference type="PANTHER" id="PTHR47053:SF1">
    <property type="entry name" value="MUREIN DD-ENDOPEPTIDASE MEPH-RELATED"/>
    <property type="match status" value="1"/>
</dbReference>
<dbReference type="Proteomes" id="UP001198220">
    <property type="component" value="Unassembled WGS sequence"/>
</dbReference>
<evidence type="ECO:0000256" key="2">
    <source>
        <dbReference type="ARBA" id="ARBA00022670"/>
    </source>
</evidence>
<feature type="chain" id="PRO_5041956719" evidence="5">
    <location>
        <begin position="26"/>
        <end position="350"/>
    </location>
</feature>
<dbReference type="SMART" id="SM00287">
    <property type="entry name" value="SH3b"/>
    <property type="match status" value="2"/>
</dbReference>
<evidence type="ECO:0000256" key="4">
    <source>
        <dbReference type="ARBA" id="ARBA00022807"/>
    </source>
</evidence>
<reference evidence="8 9" key="1">
    <citation type="submission" date="2021-10" db="EMBL/GenBank/DDBJ databases">
        <title>Anaerobic single-cell dispensing facilitates the cultivation of human gut bacteria.</title>
        <authorList>
            <person name="Afrizal A."/>
        </authorList>
    </citation>
    <scope>NUCLEOTIDE SEQUENCE [LARGE SCALE GENOMIC DNA]</scope>
    <source>
        <strain evidence="8 9">CLA-AA-H276</strain>
    </source>
</reference>
<dbReference type="AlphaFoldDB" id="A0AAE3A7A1"/>
<dbReference type="Gene3D" id="2.30.30.40">
    <property type="entry name" value="SH3 Domains"/>
    <property type="match status" value="2"/>
</dbReference>
<protein>
    <submittedName>
        <fullName evidence="8">C40 family peptidase</fullName>
    </submittedName>
</protein>
<dbReference type="PROSITE" id="PS51935">
    <property type="entry name" value="NLPC_P60"/>
    <property type="match status" value="1"/>
</dbReference>
<dbReference type="PROSITE" id="PS51781">
    <property type="entry name" value="SH3B"/>
    <property type="match status" value="1"/>
</dbReference>
<evidence type="ECO:0000256" key="5">
    <source>
        <dbReference type="SAM" id="SignalP"/>
    </source>
</evidence>
<dbReference type="GO" id="GO:0008234">
    <property type="term" value="F:cysteine-type peptidase activity"/>
    <property type="evidence" value="ECO:0007669"/>
    <property type="project" value="UniProtKB-KW"/>
</dbReference>
<evidence type="ECO:0000259" key="6">
    <source>
        <dbReference type="PROSITE" id="PS51781"/>
    </source>
</evidence>
<evidence type="ECO:0000256" key="3">
    <source>
        <dbReference type="ARBA" id="ARBA00022801"/>
    </source>
</evidence>
<keyword evidence="3" id="KW-0378">Hydrolase</keyword>
<dbReference type="SUPFAM" id="SSF54001">
    <property type="entry name" value="Cysteine proteinases"/>
    <property type="match status" value="1"/>
</dbReference>
<evidence type="ECO:0000259" key="7">
    <source>
        <dbReference type="PROSITE" id="PS51935"/>
    </source>
</evidence>
<dbReference type="PANTHER" id="PTHR47053">
    <property type="entry name" value="MUREIN DD-ENDOPEPTIDASE MEPH-RELATED"/>
    <property type="match status" value="1"/>
</dbReference>
<keyword evidence="5" id="KW-0732">Signal</keyword>
<feature type="domain" description="NlpC/P60" evidence="7">
    <location>
        <begin position="230"/>
        <end position="350"/>
    </location>
</feature>
<dbReference type="InterPro" id="IPR000064">
    <property type="entry name" value="NLP_P60_dom"/>
</dbReference>
<proteinExistence type="inferred from homology"/>
<feature type="domain" description="SH3b" evidence="6">
    <location>
        <begin position="75"/>
        <end position="139"/>
    </location>
</feature>
<sequence>MWNFLNKKVINGAGVLLAGMMAVSAVPMQVEASGALGISTQVGISGELAQAESTEAVESAVNHAVLNAFHLDGYSNLGIVNVAEGKVNIRESASTEGKIVGKIGNNAGCDVLDEDGEWIHVKSGKVEGYIKSDYVLTGSDALNQASSLLKKVADVNTEGLKVRTEPSTESEVLDIVGSDQSFDVLEELDEWVKIDLDGDEGYLYKDYVNVGAKLEEALSISELMYGSGVSDVRVALSNFAKQYIGNPYVWGGTSLTKGADCSGFVLSVFRNYGISLPHSSRAQANCGTKISLSDLKPGDLIFYGNRSGINHVAIYAGGGQVVHASNPRVGITVSNVYYRSPVKAVRVIKD</sequence>
<keyword evidence="9" id="KW-1185">Reference proteome</keyword>
<dbReference type="Gene3D" id="3.90.1720.10">
    <property type="entry name" value="endopeptidase domain like (from Nostoc punctiforme)"/>
    <property type="match status" value="1"/>
</dbReference>
<organism evidence="8 9">
    <name type="scientific">Hominiventricola filiformis</name>
    <dbReference type="NCBI Taxonomy" id="2885352"/>
    <lineage>
        <taxon>Bacteria</taxon>
        <taxon>Bacillati</taxon>
        <taxon>Bacillota</taxon>
        <taxon>Clostridia</taxon>
        <taxon>Lachnospirales</taxon>
        <taxon>Lachnospiraceae</taxon>
        <taxon>Hominiventricola</taxon>
    </lineage>
</organism>
<comment type="similarity">
    <text evidence="1">Belongs to the peptidase C40 family.</text>
</comment>
<accession>A0AAE3A7A1</accession>
<evidence type="ECO:0000256" key="1">
    <source>
        <dbReference type="ARBA" id="ARBA00007074"/>
    </source>
</evidence>
<dbReference type="Pfam" id="PF08239">
    <property type="entry name" value="SH3_3"/>
    <property type="match status" value="2"/>
</dbReference>
<dbReference type="GO" id="GO:0006508">
    <property type="term" value="P:proteolysis"/>
    <property type="evidence" value="ECO:0007669"/>
    <property type="project" value="UniProtKB-KW"/>
</dbReference>
<dbReference type="InterPro" id="IPR003646">
    <property type="entry name" value="SH3-like_bac-type"/>
</dbReference>
<name>A0AAE3A7A1_9FIRM</name>
<dbReference type="InterPro" id="IPR038765">
    <property type="entry name" value="Papain-like_cys_pep_sf"/>
</dbReference>
<keyword evidence="2" id="KW-0645">Protease</keyword>
<feature type="signal peptide" evidence="5">
    <location>
        <begin position="1"/>
        <end position="25"/>
    </location>
</feature>
<dbReference type="InterPro" id="IPR051202">
    <property type="entry name" value="Peptidase_C40"/>
</dbReference>
<evidence type="ECO:0000313" key="8">
    <source>
        <dbReference type="EMBL" id="MCC2127291.1"/>
    </source>
</evidence>